<comment type="caution">
    <text evidence="1">The sequence shown here is derived from an EMBL/GenBank/DDBJ whole genome shotgun (WGS) entry which is preliminary data.</text>
</comment>
<dbReference type="Gene3D" id="3.80.10.10">
    <property type="entry name" value="Ribonuclease Inhibitor"/>
    <property type="match status" value="1"/>
</dbReference>
<dbReference type="EMBL" id="VJMJ01000119">
    <property type="protein sequence ID" value="KAF0733749.1"/>
    <property type="molecule type" value="Genomic_DNA"/>
</dbReference>
<dbReference type="VEuPathDB" id="FungiDB:AeMF1_000565"/>
<organism evidence="1 2">
    <name type="scientific">Aphanomyces euteiches</name>
    <dbReference type="NCBI Taxonomy" id="100861"/>
    <lineage>
        <taxon>Eukaryota</taxon>
        <taxon>Sar</taxon>
        <taxon>Stramenopiles</taxon>
        <taxon>Oomycota</taxon>
        <taxon>Saprolegniomycetes</taxon>
        <taxon>Saprolegniales</taxon>
        <taxon>Verrucalvaceae</taxon>
        <taxon>Aphanomyces</taxon>
    </lineage>
</organism>
<dbReference type="InterPro" id="IPR032675">
    <property type="entry name" value="LRR_dom_sf"/>
</dbReference>
<sequence length="340" mass="38512">MTTKRHRGDRLAFRAIPTAIIQQIALYIPDSKDFFSYLSCFQDAQGSGTLGDLQHFLKLSTQLDPTDLWPKLRLRQLTPSLAPSVRCITRFFTTIFVFEVYDVRLLEQCLHPQNVVDLFAQPSHDGLCAWLTAPLSILPVQRITFHAPDNVVSDLFVEQLGNMPNLVSLTLKESYMDMDSMDPLFAFIQVSSKLTWLSLSSLYVSNRTDRRIAVSRRMGARPPRGTLQGRNLEILTEWLRRCPVRLLMLGKWSMNQDDQPGAMALLHAIFASSTLENIMISCTPLCRFAAMTSFAVPNRMQSLDFIMVWLNDTAMASLATGLRHSSITSVTFQFETIHTT</sequence>
<reference evidence="1 2" key="1">
    <citation type="submission" date="2019-07" db="EMBL/GenBank/DDBJ databases">
        <title>Genomics analysis of Aphanomyces spp. identifies a new class of oomycete effector associated with host adaptation.</title>
        <authorList>
            <person name="Gaulin E."/>
        </authorList>
    </citation>
    <scope>NUCLEOTIDE SEQUENCE [LARGE SCALE GENOMIC DNA]</scope>
    <source>
        <strain evidence="1 2">ATCC 201684</strain>
    </source>
</reference>
<dbReference type="AlphaFoldDB" id="A0A6G0X1R9"/>
<name>A0A6G0X1R9_9STRA</name>
<proteinExistence type="predicted"/>
<dbReference type="Proteomes" id="UP000481153">
    <property type="component" value="Unassembled WGS sequence"/>
</dbReference>
<gene>
    <name evidence="1" type="ORF">Ae201684_009320</name>
</gene>
<protein>
    <recommendedName>
        <fullName evidence="3">F-box domain-containing protein</fullName>
    </recommendedName>
</protein>
<accession>A0A6G0X1R9</accession>
<keyword evidence="2" id="KW-1185">Reference proteome</keyword>
<dbReference type="SUPFAM" id="SSF52047">
    <property type="entry name" value="RNI-like"/>
    <property type="match status" value="1"/>
</dbReference>
<evidence type="ECO:0008006" key="3">
    <source>
        <dbReference type="Google" id="ProtNLM"/>
    </source>
</evidence>
<evidence type="ECO:0000313" key="2">
    <source>
        <dbReference type="Proteomes" id="UP000481153"/>
    </source>
</evidence>
<evidence type="ECO:0000313" key="1">
    <source>
        <dbReference type="EMBL" id="KAF0733749.1"/>
    </source>
</evidence>